<dbReference type="Pfam" id="PF03009">
    <property type="entry name" value="GDPD"/>
    <property type="match status" value="1"/>
</dbReference>
<comment type="caution">
    <text evidence="7">The sequence shown here is derived from an EMBL/GenBank/DDBJ whole genome shotgun (WGS) entry which is preliminary data.</text>
</comment>
<dbReference type="InterPro" id="IPR030395">
    <property type="entry name" value="GP_PDE_dom"/>
</dbReference>
<dbReference type="Proteomes" id="UP000326396">
    <property type="component" value="Linkage Group LG17"/>
</dbReference>
<evidence type="ECO:0000313" key="7">
    <source>
        <dbReference type="EMBL" id="KAD5317171.1"/>
    </source>
</evidence>
<dbReference type="OrthoDB" id="1058301at2759"/>
<accession>A0A5N6NR21</accession>
<gene>
    <name evidence="7" type="ORF">E3N88_17117</name>
</gene>
<evidence type="ECO:0000256" key="5">
    <source>
        <dbReference type="ARBA" id="ARBA00047512"/>
    </source>
</evidence>
<reference evidence="7 8" key="1">
    <citation type="submission" date="2019-05" db="EMBL/GenBank/DDBJ databases">
        <title>Mikania micrantha, genome provides insights into the molecular mechanism of rapid growth.</title>
        <authorList>
            <person name="Liu B."/>
        </authorList>
    </citation>
    <scope>NUCLEOTIDE SEQUENCE [LARGE SCALE GENOMIC DNA]</scope>
    <source>
        <strain evidence="7">NLD-2019</strain>
        <tissue evidence="7">Leaf</tissue>
    </source>
</reference>
<dbReference type="SUPFAM" id="SSF51695">
    <property type="entry name" value="PLC-like phosphodiesterases"/>
    <property type="match status" value="1"/>
</dbReference>
<evidence type="ECO:0000256" key="4">
    <source>
        <dbReference type="ARBA" id="ARBA00022801"/>
    </source>
</evidence>
<dbReference type="AlphaFoldDB" id="A0A5N6NR21"/>
<dbReference type="EMBL" id="SZYD01000009">
    <property type="protein sequence ID" value="KAD5317171.1"/>
    <property type="molecule type" value="Genomic_DNA"/>
</dbReference>
<dbReference type="GO" id="GO:0006071">
    <property type="term" value="P:glycerol metabolic process"/>
    <property type="evidence" value="ECO:0007669"/>
    <property type="project" value="UniProtKB-KW"/>
</dbReference>
<name>A0A5N6NR21_9ASTR</name>
<keyword evidence="3" id="KW-0319">Glycerol metabolism</keyword>
<dbReference type="FunFam" id="3.20.20.190:FF:000034">
    <property type="entry name" value="Glycerophosphodiester phosphodiesterase GDPD2"/>
    <property type="match status" value="1"/>
</dbReference>
<evidence type="ECO:0000256" key="3">
    <source>
        <dbReference type="ARBA" id="ARBA00022798"/>
    </source>
</evidence>
<dbReference type="EC" id="3.1.4.46" evidence="2"/>
<proteinExistence type="inferred from homology"/>
<dbReference type="InterPro" id="IPR051578">
    <property type="entry name" value="GDPD"/>
</dbReference>
<evidence type="ECO:0000256" key="2">
    <source>
        <dbReference type="ARBA" id="ARBA00012247"/>
    </source>
</evidence>
<organism evidence="7 8">
    <name type="scientific">Mikania micrantha</name>
    <name type="common">bitter vine</name>
    <dbReference type="NCBI Taxonomy" id="192012"/>
    <lineage>
        <taxon>Eukaryota</taxon>
        <taxon>Viridiplantae</taxon>
        <taxon>Streptophyta</taxon>
        <taxon>Embryophyta</taxon>
        <taxon>Tracheophyta</taxon>
        <taxon>Spermatophyta</taxon>
        <taxon>Magnoliopsida</taxon>
        <taxon>eudicotyledons</taxon>
        <taxon>Gunneridae</taxon>
        <taxon>Pentapetalae</taxon>
        <taxon>asterids</taxon>
        <taxon>campanulids</taxon>
        <taxon>Asterales</taxon>
        <taxon>Asteraceae</taxon>
        <taxon>Asteroideae</taxon>
        <taxon>Heliantheae alliance</taxon>
        <taxon>Eupatorieae</taxon>
        <taxon>Mikania</taxon>
    </lineage>
</organism>
<keyword evidence="4" id="KW-0378">Hydrolase</keyword>
<evidence type="ECO:0000259" key="6">
    <source>
        <dbReference type="PROSITE" id="PS51704"/>
    </source>
</evidence>
<feature type="domain" description="GP-PDE" evidence="6">
    <location>
        <begin position="73"/>
        <end position="362"/>
    </location>
</feature>
<sequence>MDTVFKFISPNSSQIPLKMALKTAHVTRVPNLDHVSDDLNHTNNVAAFNGYHNNHHDDDDTNAVFLKNPAEDFMVIGHRGTGMNLLQSPDPRMKSIKENSILAFNTAGKFNLDFIEFDVQVTKDDYPVIFHDVFIFTQDIKGVIIEKRVTDMTLDEFLSYGPQREPNKVGKPLFRKTKDGRIFEWKVEKDDHLCTLEEVFQKVNHSKGFNIEFKFDDNIAYKEEELAHVIQVVLRIIFKYAKNRAIFFSSFLPDAALLIRKLQSAYPVFFLTNGGVETYTDVRRNSLDEAMKLCLAGSLNGIVAEVRSILRNPGVIKTIKDLKLSLISYGQLNNVCEVVDAQILMGVDGVIVDLVQEITEAVEDFGKEVKKESLVEEENDHEIKCSQKQLSNLMKVIGMKYIYS</sequence>
<comment type="catalytic activity">
    <reaction evidence="5">
        <text>a sn-glycero-3-phosphodiester + H2O = an alcohol + sn-glycerol 3-phosphate + H(+)</text>
        <dbReference type="Rhea" id="RHEA:12969"/>
        <dbReference type="ChEBI" id="CHEBI:15377"/>
        <dbReference type="ChEBI" id="CHEBI:15378"/>
        <dbReference type="ChEBI" id="CHEBI:30879"/>
        <dbReference type="ChEBI" id="CHEBI:57597"/>
        <dbReference type="ChEBI" id="CHEBI:83408"/>
        <dbReference type="EC" id="3.1.4.46"/>
    </reaction>
</comment>
<comment type="similarity">
    <text evidence="1">Belongs to the glycerophosphoryl diester phosphodiesterase family.</text>
</comment>
<dbReference type="Gene3D" id="3.20.20.190">
    <property type="entry name" value="Phosphatidylinositol (PI) phosphodiesterase"/>
    <property type="match status" value="1"/>
</dbReference>
<protein>
    <recommendedName>
        <fullName evidence="2">glycerophosphodiester phosphodiesterase</fullName>
        <ecNumber evidence="2">3.1.4.46</ecNumber>
    </recommendedName>
</protein>
<dbReference type="PANTHER" id="PTHR22958:SF34">
    <property type="entry name" value="GLYCEROPHOSPHODIESTER PHOSPHODIESTERASE GDPD3"/>
    <property type="match status" value="1"/>
</dbReference>
<keyword evidence="8" id="KW-1185">Reference proteome</keyword>
<dbReference type="GO" id="GO:0046475">
    <property type="term" value="P:glycerophospholipid catabolic process"/>
    <property type="evidence" value="ECO:0007669"/>
    <property type="project" value="TreeGrafter"/>
</dbReference>
<evidence type="ECO:0000313" key="8">
    <source>
        <dbReference type="Proteomes" id="UP000326396"/>
    </source>
</evidence>
<dbReference type="GO" id="GO:0008889">
    <property type="term" value="F:glycerophosphodiester phosphodiesterase activity"/>
    <property type="evidence" value="ECO:0007669"/>
    <property type="project" value="UniProtKB-EC"/>
</dbReference>
<dbReference type="InterPro" id="IPR017946">
    <property type="entry name" value="PLC-like_Pdiesterase_TIM-brl"/>
</dbReference>
<evidence type="ECO:0000256" key="1">
    <source>
        <dbReference type="ARBA" id="ARBA00007277"/>
    </source>
</evidence>
<dbReference type="PROSITE" id="PS51704">
    <property type="entry name" value="GP_PDE"/>
    <property type="match status" value="1"/>
</dbReference>
<dbReference type="PANTHER" id="PTHR22958">
    <property type="entry name" value="GLYCEROPHOSPHORYL DIESTER PHOSPHODIESTERASE"/>
    <property type="match status" value="1"/>
</dbReference>